<gene>
    <name evidence="2" type="primary">jg23134</name>
    <name evidence="2" type="ORF">PAEG_LOCUS23259</name>
</gene>
<name>A0A8S4SBL2_9NEOP</name>
<evidence type="ECO:0000313" key="3">
    <source>
        <dbReference type="Proteomes" id="UP000838756"/>
    </source>
</evidence>
<dbReference type="AlphaFoldDB" id="A0A8S4SBL2"/>
<comment type="caution">
    <text evidence="2">The sequence shown here is derived from an EMBL/GenBank/DDBJ whole genome shotgun (WGS) entry which is preliminary data.</text>
</comment>
<dbReference type="EMBL" id="CAKXAJ010026136">
    <property type="protein sequence ID" value="CAH2258098.1"/>
    <property type="molecule type" value="Genomic_DNA"/>
</dbReference>
<sequence length="290" mass="33037">MYVTYAKEKDMTLAGPKSSTLTAHSTQQLLQLRGREVSTVPSKSPVHFNPHAPLPSRSPQTRRLPTPLRTSVLKPQDSSRNDRSHKIYESLPDLRGIRHLPKPPAVQPPIMFTPPTPSLTPDLNRARRFYGRETPSPVMIPKPRLPLPQEYNRNGYPPKRNESLLGKRASRIYESLPDVREFQHHRKPTIASPPPVNFTHAMPSVSCSLNTPRRVPDPEKESITNELMEKLKRRANLNSQSSNAPSPALPRRTPVVTPPRRTPKPQYIDESSEDEEWTIEEIKQINMYNV</sequence>
<feature type="region of interest" description="Disordered" evidence="1">
    <location>
        <begin position="1"/>
        <end position="22"/>
    </location>
</feature>
<proteinExistence type="predicted"/>
<keyword evidence="3" id="KW-1185">Reference proteome</keyword>
<accession>A0A8S4SBL2</accession>
<feature type="region of interest" description="Disordered" evidence="1">
    <location>
        <begin position="133"/>
        <end position="162"/>
    </location>
</feature>
<reference evidence="2" key="1">
    <citation type="submission" date="2022-03" db="EMBL/GenBank/DDBJ databases">
        <authorList>
            <person name="Lindestad O."/>
        </authorList>
    </citation>
    <scope>NUCLEOTIDE SEQUENCE</scope>
</reference>
<evidence type="ECO:0000313" key="2">
    <source>
        <dbReference type="EMBL" id="CAH2258098.1"/>
    </source>
</evidence>
<feature type="compositionally biased region" description="Basic and acidic residues" evidence="1">
    <location>
        <begin position="1"/>
        <end position="11"/>
    </location>
</feature>
<protein>
    <submittedName>
        <fullName evidence="2">Jg23134 protein</fullName>
    </submittedName>
</protein>
<evidence type="ECO:0000256" key="1">
    <source>
        <dbReference type="SAM" id="MobiDB-lite"/>
    </source>
</evidence>
<feature type="compositionally biased region" description="Polar residues" evidence="1">
    <location>
        <begin position="236"/>
        <end position="245"/>
    </location>
</feature>
<feature type="region of interest" description="Disordered" evidence="1">
    <location>
        <begin position="34"/>
        <end position="85"/>
    </location>
</feature>
<dbReference type="OrthoDB" id="6930109at2759"/>
<organism evidence="2 3">
    <name type="scientific">Pararge aegeria aegeria</name>
    <dbReference type="NCBI Taxonomy" id="348720"/>
    <lineage>
        <taxon>Eukaryota</taxon>
        <taxon>Metazoa</taxon>
        <taxon>Ecdysozoa</taxon>
        <taxon>Arthropoda</taxon>
        <taxon>Hexapoda</taxon>
        <taxon>Insecta</taxon>
        <taxon>Pterygota</taxon>
        <taxon>Neoptera</taxon>
        <taxon>Endopterygota</taxon>
        <taxon>Lepidoptera</taxon>
        <taxon>Glossata</taxon>
        <taxon>Ditrysia</taxon>
        <taxon>Papilionoidea</taxon>
        <taxon>Nymphalidae</taxon>
        <taxon>Satyrinae</taxon>
        <taxon>Satyrini</taxon>
        <taxon>Parargina</taxon>
        <taxon>Pararge</taxon>
    </lineage>
</organism>
<feature type="region of interest" description="Disordered" evidence="1">
    <location>
        <begin position="232"/>
        <end position="275"/>
    </location>
</feature>
<dbReference type="Proteomes" id="UP000838756">
    <property type="component" value="Unassembled WGS sequence"/>
</dbReference>
<feature type="compositionally biased region" description="Low complexity" evidence="1">
    <location>
        <begin position="250"/>
        <end position="259"/>
    </location>
</feature>